<gene>
    <name evidence="1" type="ORF">B9479_002402</name>
</gene>
<keyword evidence="2" id="KW-1185">Reference proteome</keyword>
<evidence type="ECO:0000313" key="1">
    <source>
        <dbReference type="EMBL" id="TYJ56956.1"/>
    </source>
</evidence>
<proteinExistence type="predicted"/>
<name>A0A5D3B3X9_9TREE</name>
<reference evidence="1 2" key="1">
    <citation type="submission" date="2017-05" db="EMBL/GenBank/DDBJ databases">
        <title>The Genome Sequence of Tsuchiyaea wingfieldii DSM 27421.</title>
        <authorList>
            <person name="Cuomo C."/>
            <person name="Passer A."/>
            <person name="Billmyre B."/>
            <person name="Heitman J."/>
        </authorList>
    </citation>
    <scope>NUCLEOTIDE SEQUENCE [LARGE SCALE GENOMIC DNA]</scope>
    <source>
        <strain evidence="1 2">DSM 27421</strain>
    </source>
</reference>
<evidence type="ECO:0000313" key="2">
    <source>
        <dbReference type="Proteomes" id="UP000322245"/>
    </source>
</evidence>
<dbReference type="EMBL" id="NIDF01000018">
    <property type="protein sequence ID" value="TYJ56956.1"/>
    <property type="molecule type" value="Genomic_DNA"/>
</dbReference>
<organism evidence="1 2">
    <name type="scientific">Cryptococcus floricola</name>
    <dbReference type="NCBI Taxonomy" id="2591691"/>
    <lineage>
        <taxon>Eukaryota</taxon>
        <taxon>Fungi</taxon>
        <taxon>Dikarya</taxon>
        <taxon>Basidiomycota</taxon>
        <taxon>Agaricomycotina</taxon>
        <taxon>Tremellomycetes</taxon>
        <taxon>Tremellales</taxon>
        <taxon>Cryptococcaceae</taxon>
        <taxon>Cryptococcus</taxon>
    </lineage>
</organism>
<sequence>MLHPPSTDTIFLMALIEALEAMKLALATNEAITSEAAGAA</sequence>
<accession>A0A5D3B3X9</accession>
<comment type="caution">
    <text evidence="1">The sequence shown here is derived from an EMBL/GenBank/DDBJ whole genome shotgun (WGS) entry which is preliminary data.</text>
</comment>
<dbReference type="AlphaFoldDB" id="A0A5D3B3X9"/>
<protein>
    <submittedName>
        <fullName evidence="1">Uncharacterized protein</fullName>
    </submittedName>
</protein>
<dbReference type="Proteomes" id="UP000322245">
    <property type="component" value="Unassembled WGS sequence"/>
</dbReference>